<feature type="compositionally biased region" description="Low complexity" evidence="1">
    <location>
        <begin position="203"/>
        <end position="221"/>
    </location>
</feature>
<sequence length="221" mass="23961">MGDLLAALRAPKMGSQSLESVIPSVAESMAMATARFYKCISLLRGTIVEKVVQSSGGREFASVKWRKLWLVADLSEGEDVHIEIGAGQGGQTEKNQGRDDCEGRLLEAKTAEVEAKIFRHLAEASTQRSERGIVGKGETLAYNCLICRYSTAASLRASAFFSGQDELMQVENYKRVKLQICSIRAATELLARSLPHSQGVVGSNQSESSSELSPSTSQQED</sequence>
<name>A0AAV7HEB8_DENCH</name>
<gene>
    <name evidence="2" type="ORF">IEQ34_005901</name>
</gene>
<reference evidence="2 3" key="1">
    <citation type="journal article" date="2021" name="Hortic Res">
        <title>Chromosome-scale assembly of the Dendrobium chrysotoxum genome enhances the understanding of orchid evolution.</title>
        <authorList>
            <person name="Zhang Y."/>
            <person name="Zhang G.Q."/>
            <person name="Zhang D."/>
            <person name="Liu X.D."/>
            <person name="Xu X.Y."/>
            <person name="Sun W.H."/>
            <person name="Yu X."/>
            <person name="Zhu X."/>
            <person name="Wang Z.W."/>
            <person name="Zhao X."/>
            <person name="Zhong W.Y."/>
            <person name="Chen H."/>
            <person name="Yin W.L."/>
            <person name="Huang T."/>
            <person name="Niu S.C."/>
            <person name="Liu Z.J."/>
        </authorList>
    </citation>
    <scope>NUCLEOTIDE SEQUENCE [LARGE SCALE GENOMIC DNA]</scope>
    <source>
        <strain evidence="2">Lindl</strain>
    </source>
</reference>
<evidence type="ECO:0000313" key="2">
    <source>
        <dbReference type="EMBL" id="KAH0465798.1"/>
    </source>
</evidence>
<comment type="caution">
    <text evidence="2">The sequence shown here is derived from an EMBL/GenBank/DDBJ whole genome shotgun (WGS) entry which is preliminary data.</text>
</comment>
<dbReference type="AlphaFoldDB" id="A0AAV7HEB8"/>
<evidence type="ECO:0000313" key="3">
    <source>
        <dbReference type="Proteomes" id="UP000775213"/>
    </source>
</evidence>
<evidence type="ECO:0000256" key="1">
    <source>
        <dbReference type="SAM" id="MobiDB-lite"/>
    </source>
</evidence>
<protein>
    <submittedName>
        <fullName evidence="2">Uncharacterized protein</fullName>
    </submittedName>
</protein>
<accession>A0AAV7HEB8</accession>
<proteinExistence type="predicted"/>
<dbReference type="Proteomes" id="UP000775213">
    <property type="component" value="Unassembled WGS sequence"/>
</dbReference>
<organism evidence="2 3">
    <name type="scientific">Dendrobium chrysotoxum</name>
    <name type="common">Orchid</name>
    <dbReference type="NCBI Taxonomy" id="161865"/>
    <lineage>
        <taxon>Eukaryota</taxon>
        <taxon>Viridiplantae</taxon>
        <taxon>Streptophyta</taxon>
        <taxon>Embryophyta</taxon>
        <taxon>Tracheophyta</taxon>
        <taxon>Spermatophyta</taxon>
        <taxon>Magnoliopsida</taxon>
        <taxon>Liliopsida</taxon>
        <taxon>Asparagales</taxon>
        <taxon>Orchidaceae</taxon>
        <taxon>Epidendroideae</taxon>
        <taxon>Malaxideae</taxon>
        <taxon>Dendrobiinae</taxon>
        <taxon>Dendrobium</taxon>
    </lineage>
</organism>
<keyword evidence="3" id="KW-1185">Reference proteome</keyword>
<feature type="region of interest" description="Disordered" evidence="1">
    <location>
        <begin position="197"/>
        <end position="221"/>
    </location>
</feature>
<dbReference type="EMBL" id="JAGFBR010000006">
    <property type="protein sequence ID" value="KAH0465798.1"/>
    <property type="molecule type" value="Genomic_DNA"/>
</dbReference>